<accession>A0A0W8G2B0</accession>
<protein>
    <submittedName>
        <fullName evidence="2">Uncharacterized protein</fullName>
    </submittedName>
</protein>
<sequence>MGSLRHAVESTFAVVAYAERNMDSEAKRMMDEDGDDPRPRKRAECRMAAQTRRKGLRAD</sequence>
<feature type="region of interest" description="Disordered" evidence="1">
    <location>
        <begin position="25"/>
        <end position="59"/>
    </location>
</feature>
<evidence type="ECO:0000313" key="2">
    <source>
        <dbReference type="EMBL" id="KUG27177.1"/>
    </source>
</evidence>
<name>A0A0W8G2B0_9ZZZZ</name>
<proteinExistence type="predicted"/>
<evidence type="ECO:0000256" key="1">
    <source>
        <dbReference type="SAM" id="MobiDB-lite"/>
    </source>
</evidence>
<organism evidence="2">
    <name type="scientific">hydrocarbon metagenome</name>
    <dbReference type="NCBI Taxonomy" id="938273"/>
    <lineage>
        <taxon>unclassified sequences</taxon>
        <taxon>metagenomes</taxon>
        <taxon>ecological metagenomes</taxon>
    </lineage>
</organism>
<dbReference type="AlphaFoldDB" id="A0A0W8G2B0"/>
<feature type="compositionally biased region" description="Basic and acidic residues" evidence="1">
    <location>
        <begin position="25"/>
        <end position="45"/>
    </location>
</feature>
<reference evidence="2" key="1">
    <citation type="journal article" date="2015" name="Proc. Natl. Acad. Sci. U.S.A.">
        <title>Networks of energetic and metabolic interactions define dynamics in microbial communities.</title>
        <authorList>
            <person name="Embree M."/>
            <person name="Liu J.K."/>
            <person name="Al-Bassam M.M."/>
            <person name="Zengler K."/>
        </authorList>
    </citation>
    <scope>NUCLEOTIDE SEQUENCE</scope>
</reference>
<comment type="caution">
    <text evidence="2">The sequence shown here is derived from an EMBL/GenBank/DDBJ whole genome shotgun (WGS) entry which is preliminary data.</text>
</comment>
<gene>
    <name evidence="2" type="ORF">ASZ90_002987</name>
</gene>
<dbReference type="EMBL" id="LNQE01000356">
    <property type="protein sequence ID" value="KUG27177.1"/>
    <property type="molecule type" value="Genomic_DNA"/>
</dbReference>